<evidence type="ECO:0000256" key="1">
    <source>
        <dbReference type="SAM" id="MobiDB-lite"/>
    </source>
</evidence>
<evidence type="ECO:0000313" key="3">
    <source>
        <dbReference type="EMBL" id="KAF4304123.1"/>
    </source>
</evidence>
<evidence type="ECO:0000313" key="4">
    <source>
        <dbReference type="Proteomes" id="UP000572817"/>
    </source>
</evidence>
<feature type="domain" description="AAA+ ATPase" evidence="2">
    <location>
        <begin position="504"/>
        <end position="626"/>
    </location>
</feature>
<dbReference type="InterPro" id="IPR003593">
    <property type="entry name" value="AAA+_ATPase"/>
</dbReference>
<dbReference type="InterPro" id="IPR027417">
    <property type="entry name" value="P-loop_NTPase"/>
</dbReference>
<dbReference type="PANTHER" id="PTHR46411">
    <property type="entry name" value="FAMILY ATPASE, PUTATIVE-RELATED"/>
    <property type="match status" value="1"/>
</dbReference>
<dbReference type="SUPFAM" id="SSF52540">
    <property type="entry name" value="P-loop containing nucleoside triphosphate hydrolases"/>
    <property type="match status" value="1"/>
</dbReference>
<protein>
    <submittedName>
        <fullName evidence="3">ATPase AAA+ type core</fullName>
    </submittedName>
</protein>
<dbReference type="PANTHER" id="PTHR46411:SF3">
    <property type="entry name" value="AAA+ ATPASE DOMAIN-CONTAINING PROTEIN"/>
    <property type="match status" value="1"/>
</dbReference>
<dbReference type="CDD" id="cd19481">
    <property type="entry name" value="RecA-like_protease"/>
    <property type="match status" value="1"/>
</dbReference>
<dbReference type="Pfam" id="PF00004">
    <property type="entry name" value="AAA"/>
    <property type="match status" value="1"/>
</dbReference>
<comment type="caution">
    <text evidence="3">The sequence shown here is derived from an EMBL/GenBank/DDBJ whole genome shotgun (WGS) entry which is preliminary data.</text>
</comment>
<accession>A0A8H4N1X6</accession>
<evidence type="ECO:0000259" key="2">
    <source>
        <dbReference type="SMART" id="SM00382"/>
    </source>
</evidence>
<dbReference type="Proteomes" id="UP000572817">
    <property type="component" value="Unassembled WGS sequence"/>
</dbReference>
<dbReference type="Pfam" id="PF22942">
    <property type="entry name" value="DUF7025"/>
    <property type="match status" value="1"/>
</dbReference>
<dbReference type="GO" id="GO:0016887">
    <property type="term" value="F:ATP hydrolysis activity"/>
    <property type="evidence" value="ECO:0007669"/>
    <property type="project" value="InterPro"/>
</dbReference>
<dbReference type="SMART" id="SM00382">
    <property type="entry name" value="AAA"/>
    <property type="match status" value="1"/>
</dbReference>
<organism evidence="3 4">
    <name type="scientific">Botryosphaeria dothidea</name>
    <dbReference type="NCBI Taxonomy" id="55169"/>
    <lineage>
        <taxon>Eukaryota</taxon>
        <taxon>Fungi</taxon>
        <taxon>Dikarya</taxon>
        <taxon>Ascomycota</taxon>
        <taxon>Pezizomycotina</taxon>
        <taxon>Dothideomycetes</taxon>
        <taxon>Dothideomycetes incertae sedis</taxon>
        <taxon>Botryosphaeriales</taxon>
        <taxon>Botryosphaeriaceae</taxon>
        <taxon>Botryosphaeria</taxon>
    </lineage>
</organism>
<feature type="region of interest" description="Disordered" evidence="1">
    <location>
        <begin position="374"/>
        <end position="407"/>
    </location>
</feature>
<name>A0A8H4N1X6_9PEZI</name>
<proteinExistence type="predicted"/>
<reference evidence="3" key="1">
    <citation type="submission" date="2020-04" db="EMBL/GenBank/DDBJ databases">
        <title>Genome Assembly and Annotation of Botryosphaeria dothidea sdau 11-99, a Latent Pathogen of Apple Fruit Ring Rot in China.</title>
        <authorList>
            <person name="Yu C."/>
            <person name="Diao Y."/>
            <person name="Lu Q."/>
            <person name="Zhao J."/>
            <person name="Cui S."/>
            <person name="Peng C."/>
            <person name="He B."/>
            <person name="Liu H."/>
        </authorList>
    </citation>
    <scope>NUCLEOTIDE SEQUENCE [LARGE SCALE GENOMIC DNA]</scope>
    <source>
        <strain evidence="3">Sdau11-99</strain>
    </source>
</reference>
<dbReference type="InterPro" id="IPR054289">
    <property type="entry name" value="DUF7025"/>
</dbReference>
<dbReference type="Gene3D" id="3.40.50.300">
    <property type="entry name" value="P-loop containing nucleotide triphosphate hydrolases"/>
    <property type="match status" value="1"/>
</dbReference>
<dbReference type="AlphaFoldDB" id="A0A8H4N1X6"/>
<feature type="compositionally biased region" description="Basic and acidic residues" evidence="1">
    <location>
        <begin position="1"/>
        <end position="15"/>
    </location>
</feature>
<dbReference type="OrthoDB" id="10042665at2759"/>
<dbReference type="GO" id="GO:0005524">
    <property type="term" value="F:ATP binding"/>
    <property type="evidence" value="ECO:0007669"/>
    <property type="project" value="InterPro"/>
</dbReference>
<dbReference type="EMBL" id="WWBZ02000051">
    <property type="protein sequence ID" value="KAF4304123.1"/>
    <property type="molecule type" value="Genomic_DNA"/>
</dbReference>
<feature type="region of interest" description="Disordered" evidence="1">
    <location>
        <begin position="1"/>
        <end position="21"/>
    </location>
</feature>
<keyword evidence="4" id="KW-1185">Reference proteome</keyword>
<dbReference type="InterPro" id="IPR003959">
    <property type="entry name" value="ATPase_AAA_core"/>
</dbReference>
<sequence length="709" mass="80412">MDDINETERSSKSPDVKSLSDLLEESIEREMPGHDADFDHFETEDSQGSALIGQQSTIKALYEGPEKCECCINWVEEPPEDVGLGIEQQPESKRHALLIRMKKSHDSERNPFVLDSIVVQSPHLKGLLARVFEGYDGITTSLERLVFQAPFYPFFYEWENLKDVVRQEQDPVRKEHGRLLRRTLDAELKDSIALSKDHMRNGVITFKTLWTIFKPGIDVYASKEGFDAIYRLLRSSYKTLSGGAKAYRLYMRGIDFDGKGFGYRKANVDIQEFEGTVPFASLCACPADLYPGIHILKHHLHKRGERFQELQANGHRYKSYRGLVDLPVDPASITRVVHKVRVDGRVIIDPDSFASFNSFERIYLTPLSSDSVNPKWDLSDQTQQNHWSGRGPRPPPLLSPMDYEDMGIGPPCPPGHGGEGDRMQSTRVPADLLYLCGPQIRGYSFKIKKWATFWVDLIEEVRWNEAAFKSLVLPRNHKRLMLSFVDSQIRNKGLFDDFIEGKGQGIVILLEGSPGVGKTLTAEALADRLRKPLYAMSIAELGSSPNELESRLMMILEMAVKWDAVVLLDESDVFLEKRSPDNLHRNGIVAIFLRLLEYFRGVLFMTTNRVKAMDPAFQSRIHLKIRYPDLQEPARFEIWKRMVVLPGHGNALEPGDLESLARLDLNGREIKNLVKSAQLLASYESGPLSMEHIQAVLGVTQKNVLEESG</sequence>
<gene>
    <name evidence="3" type="ORF">GTA08_BOTSDO07768</name>
</gene>